<reference evidence="2 4" key="1">
    <citation type="submission" date="2020-05" db="EMBL/GenBank/DDBJ databases">
        <title>Whole genome shotgun sequence of Streptomyces fulvorobeus NBRC 15897.</title>
        <authorList>
            <person name="Komaki H."/>
            <person name="Tamura T."/>
        </authorList>
    </citation>
    <scope>NUCLEOTIDE SEQUENCE [LARGE SCALE GENOMIC DNA]</scope>
    <source>
        <strain evidence="2 4">NBRC 15897</strain>
    </source>
</reference>
<gene>
    <name evidence="3" type="ORF">HEB29_000139</name>
    <name evidence="2" type="ORF">Sfulv_01390</name>
</gene>
<dbReference type="EMBL" id="BLWC01000001">
    <property type="protein sequence ID" value="GFM95328.1"/>
    <property type="molecule type" value="Genomic_DNA"/>
</dbReference>
<name>A0A7J0BYM2_9ACTN</name>
<dbReference type="Proteomes" id="UP000498980">
    <property type="component" value="Unassembled WGS sequence"/>
</dbReference>
<sequence length="199" mass="21928">MRLRRLVTAAVLAAAMVGSTAAVSSADPKPDPNENYLTDTKYDAVTFGMSRQQVEALIGPRPHCSGIGAGGALVCWAMNQFVDQTASFSFNAAGQLYKKEKDYSFAYAWYTYDLPRTMTKTQYEQQFAVGDTLAEVNAAVAGTACTDRWVERPNYPSSSGWKTMVHCIGTVNESYPEIEFFFTDGVLTSKTYSSRNDVR</sequence>
<dbReference type="Pfam" id="PF07467">
    <property type="entry name" value="BLIP"/>
    <property type="match status" value="1"/>
</dbReference>
<feature type="signal peptide" evidence="1">
    <location>
        <begin position="1"/>
        <end position="21"/>
    </location>
</feature>
<evidence type="ECO:0008006" key="6">
    <source>
        <dbReference type="Google" id="ProtNLM"/>
    </source>
</evidence>
<dbReference type="InterPro" id="IPR024221">
    <property type="entry name" value="BLIP_dom_sf"/>
</dbReference>
<evidence type="ECO:0000313" key="3">
    <source>
        <dbReference type="EMBL" id="NYE39128.1"/>
    </source>
</evidence>
<evidence type="ECO:0000313" key="5">
    <source>
        <dbReference type="Proteomes" id="UP000530403"/>
    </source>
</evidence>
<protein>
    <recommendedName>
        <fullName evidence="6">Beta-lactamase inhibitor (BLIP)</fullName>
    </recommendedName>
</protein>
<feature type="chain" id="PRO_5038255565" description="Beta-lactamase inhibitor (BLIP)" evidence="1">
    <location>
        <begin position="22"/>
        <end position="199"/>
    </location>
</feature>
<evidence type="ECO:0000313" key="4">
    <source>
        <dbReference type="Proteomes" id="UP000498980"/>
    </source>
</evidence>
<dbReference type="SUPFAM" id="SSF55648">
    <property type="entry name" value="beta-lactamase-inhibitor protein, BLIP"/>
    <property type="match status" value="1"/>
</dbReference>
<reference evidence="3 5" key="2">
    <citation type="submission" date="2020-07" db="EMBL/GenBank/DDBJ databases">
        <title>Sequencing the genomes of 1000 actinobacteria strains.</title>
        <authorList>
            <person name="Klenk H.-P."/>
        </authorList>
    </citation>
    <scope>NUCLEOTIDE SEQUENCE [LARGE SCALE GENOMIC DNA]</scope>
    <source>
        <strain evidence="3 5">DSM 41455</strain>
    </source>
</reference>
<keyword evidence="1" id="KW-0732">Signal</keyword>
<dbReference type="RefSeq" id="WP_173310273.1">
    <property type="nucleotide sequence ID" value="NZ_BAAAUE010000008.1"/>
</dbReference>
<evidence type="ECO:0000313" key="2">
    <source>
        <dbReference type="EMBL" id="GFM95328.1"/>
    </source>
</evidence>
<dbReference type="Gene3D" id="3.10.450.730">
    <property type="entry name" value="BLIP domain"/>
    <property type="match status" value="1"/>
</dbReference>
<organism evidence="2 4">
    <name type="scientific">Streptomyces fulvorobeus</name>
    <dbReference type="NCBI Taxonomy" id="284028"/>
    <lineage>
        <taxon>Bacteria</taxon>
        <taxon>Bacillati</taxon>
        <taxon>Actinomycetota</taxon>
        <taxon>Actinomycetes</taxon>
        <taxon>Kitasatosporales</taxon>
        <taxon>Streptomycetaceae</taxon>
        <taxon>Streptomyces</taxon>
    </lineage>
</organism>
<accession>A0A7J0BYM2</accession>
<dbReference type="Proteomes" id="UP000530403">
    <property type="component" value="Unassembled WGS sequence"/>
</dbReference>
<evidence type="ECO:0000256" key="1">
    <source>
        <dbReference type="SAM" id="SignalP"/>
    </source>
</evidence>
<proteinExistence type="predicted"/>
<dbReference type="EMBL" id="JACCCF010000001">
    <property type="protein sequence ID" value="NYE39128.1"/>
    <property type="molecule type" value="Genomic_DNA"/>
</dbReference>
<dbReference type="AlphaFoldDB" id="A0A7J0BYM2"/>
<dbReference type="InterPro" id="IPR009099">
    <property type="entry name" value="Beta-lactamas_inhib"/>
</dbReference>
<comment type="caution">
    <text evidence="2">The sequence shown here is derived from an EMBL/GenBank/DDBJ whole genome shotgun (WGS) entry which is preliminary data.</text>
</comment>
<keyword evidence="4" id="KW-1185">Reference proteome</keyword>